<comment type="caution">
    <text evidence="1">The sequence shown here is derived from an EMBL/GenBank/DDBJ whole genome shotgun (WGS) entry which is preliminary data.</text>
</comment>
<protein>
    <submittedName>
        <fullName evidence="1">Uncharacterized protein</fullName>
    </submittedName>
</protein>
<name>A0ACB1BAC8_MELEN</name>
<organism evidence="1 2">
    <name type="scientific">Meloidogyne enterolobii</name>
    <name type="common">Root-knot nematode worm</name>
    <name type="synonym">Meloidogyne mayaguensis</name>
    <dbReference type="NCBI Taxonomy" id="390850"/>
    <lineage>
        <taxon>Eukaryota</taxon>
        <taxon>Metazoa</taxon>
        <taxon>Ecdysozoa</taxon>
        <taxon>Nematoda</taxon>
        <taxon>Chromadorea</taxon>
        <taxon>Rhabditida</taxon>
        <taxon>Tylenchina</taxon>
        <taxon>Tylenchomorpha</taxon>
        <taxon>Tylenchoidea</taxon>
        <taxon>Meloidogynidae</taxon>
        <taxon>Meloidogyninae</taxon>
        <taxon>Meloidogyne</taxon>
    </lineage>
</organism>
<proteinExistence type="predicted"/>
<dbReference type="EMBL" id="CAVMJV010000226">
    <property type="protein sequence ID" value="CAK5126506.1"/>
    <property type="molecule type" value="Genomic_DNA"/>
</dbReference>
<accession>A0ACB1BAC8</accession>
<evidence type="ECO:0000313" key="2">
    <source>
        <dbReference type="Proteomes" id="UP001497535"/>
    </source>
</evidence>
<gene>
    <name evidence="1" type="ORF">MENTE1834_LOCUS48295</name>
</gene>
<dbReference type="Proteomes" id="UP001497535">
    <property type="component" value="Unassembled WGS sequence"/>
</dbReference>
<reference evidence="1" key="1">
    <citation type="submission" date="2023-11" db="EMBL/GenBank/DDBJ databases">
        <authorList>
            <person name="Poullet M."/>
        </authorList>
    </citation>
    <scope>NUCLEOTIDE SEQUENCE</scope>
    <source>
        <strain evidence="1">E1834</strain>
    </source>
</reference>
<keyword evidence="2" id="KW-1185">Reference proteome</keyword>
<evidence type="ECO:0000313" key="1">
    <source>
        <dbReference type="EMBL" id="CAK5126506.1"/>
    </source>
</evidence>
<sequence>MFAYTFAKKYNAPAYYTFLGHLVMEAFDLSILLLFIRRENTCVIGKKRIPFVKLDQ</sequence>